<evidence type="ECO:0000256" key="6">
    <source>
        <dbReference type="ARBA" id="ARBA00023284"/>
    </source>
</evidence>
<gene>
    <name evidence="8" type="ORF">NG665_07920</name>
</gene>
<organism evidence="8 9">
    <name type="scientific">Arcanobacterium pinnipediorum</name>
    <dbReference type="NCBI Taxonomy" id="1503041"/>
    <lineage>
        <taxon>Bacteria</taxon>
        <taxon>Bacillati</taxon>
        <taxon>Actinomycetota</taxon>
        <taxon>Actinomycetes</taxon>
        <taxon>Actinomycetales</taxon>
        <taxon>Actinomycetaceae</taxon>
        <taxon>Arcanobacterium</taxon>
    </lineage>
</organism>
<dbReference type="InterPro" id="IPR036188">
    <property type="entry name" value="FAD/NAD-bd_sf"/>
</dbReference>
<dbReference type="Pfam" id="PF00581">
    <property type="entry name" value="Rhodanese"/>
    <property type="match status" value="1"/>
</dbReference>
<dbReference type="Pfam" id="PF02852">
    <property type="entry name" value="Pyr_redox_dim"/>
    <property type="match status" value="1"/>
</dbReference>
<dbReference type="InterPro" id="IPR050260">
    <property type="entry name" value="FAD-bd_OxRdtase"/>
</dbReference>
<dbReference type="PRINTS" id="PR00368">
    <property type="entry name" value="FADPNR"/>
</dbReference>
<evidence type="ECO:0000256" key="3">
    <source>
        <dbReference type="ARBA" id="ARBA00022630"/>
    </source>
</evidence>
<reference evidence="8" key="1">
    <citation type="submission" date="2022-06" db="EMBL/GenBank/DDBJ databases">
        <title>Complete Genome Sequence of Arcanobacterium pinnipediorum strain DSM 28752 isolated from a harbour seal.</title>
        <authorList>
            <person name="Borowiak M."/>
            <person name="Kreitlow A."/>
            <person name="Alssahen M."/>
            <person name="Malorny B."/>
            <person name="Laemmler C."/>
            <person name="Prenger-Berninghoff E."/>
            <person name="Siebert U."/>
            <person name="Ploetz M."/>
            <person name="Abdulmawjood A."/>
        </authorList>
    </citation>
    <scope>NUCLEOTIDE SEQUENCE</scope>
    <source>
        <strain evidence="8">DSM 28752</strain>
    </source>
</reference>
<feature type="domain" description="Rhodanese" evidence="7">
    <location>
        <begin position="455"/>
        <end position="539"/>
    </location>
</feature>
<dbReference type="InterPro" id="IPR004099">
    <property type="entry name" value="Pyr_nucl-diS_OxRdtase_dimer"/>
</dbReference>
<evidence type="ECO:0000256" key="1">
    <source>
        <dbReference type="ARBA" id="ARBA00001974"/>
    </source>
</evidence>
<dbReference type="PANTHER" id="PTHR43429">
    <property type="entry name" value="PYRIDINE NUCLEOTIDE-DISULFIDE OXIDOREDUCTASE DOMAIN-CONTAINING"/>
    <property type="match status" value="1"/>
</dbReference>
<dbReference type="SUPFAM" id="SSF55424">
    <property type="entry name" value="FAD/NAD-linked reductases, dimerisation (C-terminal) domain"/>
    <property type="match status" value="1"/>
</dbReference>
<name>A0ABY5AGF8_9ACTO</name>
<dbReference type="SMART" id="SM00450">
    <property type="entry name" value="RHOD"/>
    <property type="match status" value="1"/>
</dbReference>
<evidence type="ECO:0000313" key="8">
    <source>
        <dbReference type="EMBL" id="USR79293.1"/>
    </source>
</evidence>
<dbReference type="InterPro" id="IPR036873">
    <property type="entry name" value="Rhodanese-like_dom_sf"/>
</dbReference>
<keyword evidence="6" id="KW-0676">Redox-active center</keyword>
<dbReference type="Proteomes" id="UP001056109">
    <property type="component" value="Chromosome"/>
</dbReference>
<keyword evidence="4" id="KW-0274">FAD</keyword>
<keyword evidence="5" id="KW-0560">Oxidoreductase</keyword>
<sequence>MTTTVIIGGVAGGMSTATRLRRNDEQMEIIVLESSGYVSFANCGLPYFIGGEITERSNLLLQTPQSLKARFNLDVRTNTTATEINRAAKTVAVTSPEGNYEIAYDYLVLSPGARPLTPPIPGIDKALTLRTVEDTDRIVAAISHTTVERAVIIGGGFIGLELAENLAKRSISVTVVEQAPHIMAPLDAEMAAIVTKHLEENGITILANTQVTAIEDGYVVAGDQHLPADTVIAALGVEPATDLARTAGIELNERGGIVVDARQQTSDPAIFALGDAAQKTDAISGEGTMVPLAQTANRHGRLVADIITGRATNAQPVLGTAIIGLFGLAIATTGWNERRARSAGKNVRVIHTHPVNHAGYYPGATGLNLKLIVDADDDSILGAQAIGYDGVDKRIDVIATAMRAHVKAADLADLELAYAPQFGSAKDPINMLGFIDDNALAGEKTFQWHELQSALDEGWTLVDVRTPQEYDRGNIPGAINIPVDELRQRLTELKDKKVLVHCQVGLRGHVACTLLSNNAIECANLDGGYTTWKFGQTTRV</sequence>
<protein>
    <submittedName>
        <fullName evidence="8">FAD-dependent oxidoreductase</fullName>
    </submittedName>
</protein>
<dbReference type="InterPro" id="IPR016156">
    <property type="entry name" value="FAD/NAD-linked_Rdtase_dimer_sf"/>
</dbReference>
<dbReference type="InterPro" id="IPR023753">
    <property type="entry name" value="FAD/NAD-binding_dom"/>
</dbReference>
<comment type="similarity">
    <text evidence="2">Belongs to the class-III pyridine nucleotide-disulfide oxidoreductase family.</text>
</comment>
<evidence type="ECO:0000259" key="7">
    <source>
        <dbReference type="PROSITE" id="PS50206"/>
    </source>
</evidence>
<proteinExistence type="inferred from homology"/>
<dbReference type="PANTHER" id="PTHR43429:SF1">
    <property type="entry name" value="NAD(P)H SULFUR OXIDOREDUCTASE (COA-DEPENDENT)"/>
    <property type="match status" value="1"/>
</dbReference>
<keyword evidence="9" id="KW-1185">Reference proteome</keyword>
<dbReference type="Gene3D" id="3.40.250.10">
    <property type="entry name" value="Rhodanese-like domain"/>
    <property type="match status" value="1"/>
</dbReference>
<dbReference type="SUPFAM" id="SSF52821">
    <property type="entry name" value="Rhodanese/Cell cycle control phosphatase"/>
    <property type="match status" value="1"/>
</dbReference>
<evidence type="ECO:0000256" key="5">
    <source>
        <dbReference type="ARBA" id="ARBA00023002"/>
    </source>
</evidence>
<dbReference type="InterPro" id="IPR001763">
    <property type="entry name" value="Rhodanese-like_dom"/>
</dbReference>
<dbReference type="Gene3D" id="3.50.50.60">
    <property type="entry name" value="FAD/NAD(P)-binding domain"/>
    <property type="match status" value="2"/>
</dbReference>
<dbReference type="RefSeq" id="WP_252673167.1">
    <property type="nucleotide sequence ID" value="NZ_CP099547.1"/>
</dbReference>
<comment type="cofactor">
    <cofactor evidence="1">
        <name>FAD</name>
        <dbReference type="ChEBI" id="CHEBI:57692"/>
    </cofactor>
</comment>
<dbReference type="PROSITE" id="PS50206">
    <property type="entry name" value="RHODANESE_3"/>
    <property type="match status" value="1"/>
</dbReference>
<dbReference type="SUPFAM" id="SSF51905">
    <property type="entry name" value="FAD/NAD(P)-binding domain"/>
    <property type="match status" value="2"/>
</dbReference>
<keyword evidence="3" id="KW-0285">Flavoprotein</keyword>
<evidence type="ECO:0000256" key="4">
    <source>
        <dbReference type="ARBA" id="ARBA00022827"/>
    </source>
</evidence>
<evidence type="ECO:0000313" key="9">
    <source>
        <dbReference type="Proteomes" id="UP001056109"/>
    </source>
</evidence>
<accession>A0ABY5AGF8</accession>
<dbReference type="Pfam" id="PF07992">
    <property type="entry name" value="Pyr_redox_2"/>
    <property type="match status" value="1"/>
</dbReference>
<dbReference type="CDD" id="cd01524">
    <property type="entry name" value="RHOD_Pyr_redox"/>
    <property type="match status" value="1"/>
</dbReference>
<dbReference type="EMBL" id="CP099547">
    <property type="protein sequence ID" value="USR79293.1"/>
    <property type="molecule type" value="Genomic_DNA"/>
</dbReference>
<evidence type="ECO:0000256" key="2">
    <source>
        <dbReference type="ARBA" id="ARBA00009130"/>
    </source>
</evidence>
<dbReference type="PRINTS" id="PR00411">
    <property type="entry name" value="PNDRDTASEI"/>
</dbReference>